<reference evidence="2" key="2">
    <citation type="journal article" date="2018" name="Plant J.">
        <title>The Sorghum bicolor reference genome: improved assembly, gene annotations, a transcriptome atlas, and signatures of genome organization.</title>
        <authorList>
            <person name="McCormick R.F."/>
            <person name="Truong S.K."/>
            <person name="Sreedasyam A."/>
            <person name="Jenkins J."/>
            <person name="Shu S."/>
            <person name="Sims D."/>
            <person name="Kennedy M."/>
            <person name="Amirebrahimi M."/>
            <person name="Weers B.D."/>
            <person name="McKinley B."/>
            <person name="Mattison A."/>
            <person name="Morishige D.T."/>
            <person name="Grimwood J."/>
            <person name="Schmutz J."/>
            <person name="Mullet J.E."/>
        </authorList>
    </citation>
    <scope>NUCLEOTIDE SEQUENCE [LARGE SCALE GENOMIC DNA]</scope>
    <source>
        <strain evidence="2">cv. BTx623</strain>
    </source>
</reference>
<reference evidence="1 2" key="1">
    <citation type="journal article" date="2009" name="Nature">
        <title>The Sorghum bicolor genome and the diversification of grasses.</title>
        <authorList>
            <person name="Paterson A.H."/>
            <person name="Bowers J.E."/>
            <person name="Bruggmann R."/>
            <person name="Dubchak I."/>
            <person name="Grimwood J."/>
            <person name="Gundlach H."/>
            <person name="Haberer G."/>
            <person name="Hellsten U."/>
            <person name="Mitros T."/>
            <person name="Poliakov A."/>
            <person name="Schmutz J."/>
            <person name="Spannagl M."/>
            <person name="Tang H."/>
            <person name="Wang X."/>
            <person name="Wicker T."/>
            <person name="Bharti A.K."/>
            <person name="Chapman J."/>
            <person name="Feltus F.A."/>
            <person name="Gowik U."/>
            <person name="Grigoriev I.V."/>
            <person name="Lyons E."/>
            <person name="Maher C.A."/>
            <person name="Martis M."/>
            <person name="Narechania A."/>
            <person name="Otillar R.P."/>
            <person name="Penning B.W."/>
            <person name="Salamov A.A."/>
            <person name="Wang Y."/>
            <person name="Zhang L."/>
            <person name="Carpita N.C."/>
            <person name="Freeling M."/>
            <person name="Gingle A.R."/>
            <person name="Hash C.T."/>
            <person name="Keller B."/>
            <person name="Klein P."/>
            <person name="Kresovich S."/>
            <person name="McCann M.C."/>
            <person name="Ming R."/>
            <person name="Peterson D.G."/>
            <person name="Mehboob-ur-Rahman"/>
            <person name="Ware D."/>
            <person name="Westhoff P."/>
            <person name="Mayer K.F."/>
            <person name="Messing J."/>
            <person name="Rokhsar D.S."/>
        </authorList>
    </citation>
    <scope>NUCLEOTIDE SEQUENCE [LARGE SCALE GENOMIC DNA]</scope>
    <source>
        <strain evidence="2">cv. BTx623</strain>
    </source>
</reference>
<sequence>MGGPGPNPKQRAAPIACVPDDALVEMFGLLPANSLHRFKCVSKAWCGLVTDPLHRQRYAQTLAGFLCADAADGACESCRRVGGGGGESSRRTCPHATTRRFVNVSGMAEPHPDASFAFLPPPPPPPDSTEAFRDVILDARDGLVLLACVRGHEAPDLHPPACYFVCNPATARWATVPGSGWVPSATQRTALTYLLFDASAPHVFHLLQFRLDDLDSVRAVHTYSSADGSWTDRAGAWLDGGWRDWGRGMALIQPGTGAAVARGALHLVVDTDGTSGPNNLVAVDSEGRTRRAVPLPRRDVVEKDWHSVFVARGSRSQLHYAMCVRPPHGRLSEEAPLRLLVWVLEDYDAGEWVVKHDVGFPELFGSGRFACQFRVEYSVVAVHPDGNWVFFVRHWDRKLVAYDMDRWEVRVVADLGPGGGDLGDELPVPYVPLYKESAALTDS</sequence>
<dbReference type="Gramene" id="OQU88588">
    <property type="protein sequence ID" value="OQU88588"/>
    <property type="gene ID" value="SORBI_3002G058600"/>
</dbReference>
<dbReference type="PANTHER" id="PTHR35546:SF52">
    <property type="entry name" value="RECEPTOR-LIKE KINASE-LIKE"/>
    <property type="match status" value="1"/>
</dbReference>
<dbReference type="Proteomes" id="UP000000768">
    <property type="component" value="Chromosome 2"/>
</dbReference>
<dbReference type="SUPFAM" id="SSF81383">
    <property type="entry name" value="F-box domain"/>
    <property type="match status" value="1"/>
</dbReference>
<accession>A0A1W0W2H0</accession>
<evidence type="ECO:0008006" key="3">
    <source>
        <dbReference type="Google" id="ProtNLM"/>
    </source>
</evidence>
<dbReference type="eggNOG" id="ENOG502QWH8">
    <property type="taxonomic scope" value="Eukaryota"/>
</dbReference>
<dbReference type="InterPro" id="IPR055290">
    <property type="entry name" value="At3g26010-like"/>
</dbReference>
<dbReference type="AlphaFoldDB" id="A0A1W0W2H0"/>
<keyword evidence="2" id="KW-1185">Reference proteome</keyword>
<gene>
    <name evidence="1" type="ORF">SORBI_3002G058600</name>
</gene>
<name>A0A1W0W2H0_SORBI</name>
<protein>
    <recommendedName>
        <fullName evidence="3">F-box domain-containing protein</fullName>
    </recommendedName>
</protein>
<dbReference type="OrthoDB" id="674184at2759"/>
<organism evidence="1 2">
    <name type="scientific">Sorghum bicolor</name>
    <name type="common">Sorghum</name>
    <name type="synonym">Sorghum vulgare</name>
    <dbReference type="NCBI Taxonomy" id="4558"/>
    <lineage>
        <taxon>Eukaryota</taxon>
        <taxon>Viridiplantae</taxon>
        <taxon>Streptophyta</taxon>
        <taxon>Embryophyta</taxon>
        <taxon>Tracheophyta</taxon>
        <taxon>Spermatophyta</taxon>
        <taxon>Magnoliopsida</taxon>
        <taxon>Liliopsida</taxon>
        <taxon>Poales</taxon>
        <taxon>Poaceae</taxon>
        <taxon>PACMAD clade</taxon>
        <taxon>Panicoideae</taxon>
        <taxon>Andropogonodae</taxon>
        <taxon>Andropogoneae</taxon>
        <taxon>Sorghinae</taxon>
        <taxon>Sorghum</taxon>
    </lineage>
</organism>
<evidence type="ECO:0000313" key="2">
    <source>
        <dbReference type="Proteomes" id="UP000000768"/>
    </source>
</evidence>
<evidence type="ECO:0000313" key="1">
    <source>
        <dbReference type="EMBL" id="OQU88588.1"/>
    </source>
</evidence>
<dbReference type="EMBL" id="CM000761">
    <property type="protein sequence ID" value="OQU88588.1"/>
    <property type="molecule type" value="Genomic_DNA"/>
</dbReference>
<dbReference type="OMA" id="QFRVEYS"/>
<proteinExistence type="predicted"/>
<dbReference type="InParanoid" id="A0A1W0W2H0"/>
<dbReference type="PANTHER" id="PTHR35546">
    <property type="entry name" value="F-BOX PROTEIN INTERACTION DOMAIN PROTEIN-RELATED"/>
    <property type="match status" value="1"/>
</dbReference>
<dbReference type="SUPFAM" id="SSF75011">
    <property type="entry name" value="3-carboxy-cis,cis-mucoante lactonizing enzyme"/>
    <property type="match status" value="1"/>
</dbReference>
<dbReference type="InterPro" id="IPR036047">
    <property type="entry name" value="F-box-like_dom_sf"/>
</dbReference>